<dbReference type="AlphaFoldDB" id="A0A6N7X5B2"/>
<dbReference type="InterPro" id="IPR023089">
    <property type="entry name" value="YozE_SAM-like"/>
</dbReference>
<dbReference type="EMBL" id="VUNA01000001">
    <property type="protein sequence ID" value="MST69763.1"/>
    <property type="molecule type" value="Genomic_DNA"/>
</dbReference>
<gene>
    <name evidence="2" type="ORF">FYJ65_00145</name>
</gene>
<protein>
    <recommendedName>
        <fullName evidence="1">YozE SAM-like domain-containing protein</fullName>
    </recommendedName>
</protein>
<dbReference type="Gene3D" id="1.10.150.260">
    <property type="entry name" value="YozE SAM-like"/>
    <property type="match status" value="1"/>
</dbReference>
<keyword evidence="3" id="KW-1185">Reference proteome</keyword>
<feature type="domain" description="YozE SAM-like" evidence="1">
    <location>
        <begin position="3"/>
        <end position="65"/>
    </location>
</feature>
<evidence type="ECO:0000313" key="3">
    <source>
        <dbReference type="Proteomes" id="UP000469424"/>
    </source>
</evidence>
<evidence type="ECO:0000259" key="1">
    <source>
        <dbReference type="Pfam" id="PF06855"/>
    </source>
</evidence>
<dbReference type="InterPro" id="IPR036806">
    <property type="entry name" value="YozE_SAM-like_sf"/>
</dbReference>
<organism evidence="2 3">
    <name type="scientific">Mogibacterium kristiansenii</name>
    <dbReference type="NCBI Taxonomy" id="2606708"/>
    <lineage>
        <taxon>Bacteria</taxon>
        <taxon>Bacillati</taxon>
        <taxon>Bacillota</taxon>
        <taxon>Clostridia</taxon>
        <taxon>Peptostreptococcales</taxon>
        <taxon>Anaerovoracaceae</taxon>
        <taxon>Mogibacterium</taxon>
    </lineage>
</organism>
<sequence length="77" mass="8881">MNFYRWMMSKHLRTEAPVGDLARDMKGDKDFPHDGNLDEILEYLESKGACFGCMDACMEAWKQYERESHRAKTGSGS</sequence>
<proteinExistence type="predicted"/>
<evidence type="ECO:0000313" key="2">
    <source>
        <dbReference type="EMBL" id="MST69763.1"/>
    </source>
</evidence>
<accession>A0A6N7X5B2</accession>
<reference evidence="2 3" key="1">
    <citation type="submission" date="2019-08" db="EMBL/GenBank/DDBJ databases">
        <title>In-depth cultivation of the pig gut microbiome towards novel bacterial diversity and tailored functional studies.</title>
        <authorList>
            <person name="Wylensek D."/>
            <person name="Hitch T.C.A."/>
            <person name="Clavel T."/>
        </authorList>
    </citation>
    <scope>NUCLEOTIDE SEQUENCE [LARGE SCALE GENOMIC DNA]</scope>
    <source>
        <strain evidence="2 3">WCA-MUC-591-APC-4B</strain>
    </source>
</reference>
<dbReference type="Proteomes" id="UP000469424">
    <property type="component" value="Unassembled WGS sequence"/>
</dbReference>
<dbReference type="Pfam" id="PF06855">
    <property type="entry name" value="YozE_SAM_like"/>
    <property type="match status" value="1"/>
</dbReference>
<dbReference type="SUPFAM" id="SSF140652">
    <property type="entry name" value="YozE-like"/>
    <property type="match status" value="1"/>
</dbReference>
<name>A0A6N7X5B2_9FIRM</name>
<comment type="caution">
    <text evidence="2">The sequence shown here is derived from an EMBL/GenBank/DDBJ whole genome shotgun (WGS) entry which is preliminary data.</text>
</comment>